<protein>
    <submittedName>
        <fullName evidence="2">Gibberellin cluster GA4 desaturase</fullName>
    </submittedName>
</protein>
<organism evidence="2 3">
    <name type="scientific">Colletotrichum gloeosporioides</name>
    <name type="common">Anthracnose fungus</name>
    <name type="synonym">Glomerella cingulata</name>
    <dbReference type="NCBI Taxonomy" id="474922"/>
    <lineage>
        <taxon>Eukaryota</taxon>
        <taxon>Fungi</taxon>
        <taxon>Dikarya</taxon>
        <taxon>Ascomycota</taxon>
        <taxon>Pezizomycotina</taxon>
        <taxon>Sordariomycetes</taxon>
        <taxon>Hypocreomycetidae</taxon>
        <taxon>Glomerellales</taxon>
        <taxon>Glomerellaceae</taxon>
        <taxon>Colletotrichum</taxon>
        <taxon>Colletotrichum gloeosporioides species complex</taxon>
    </lineage>
</organism>
<accession>A0A8H8WNL5</accession>
<dbReference type="EMBL" id="WVTB01000117">
    <property type="protein sequence ID" value="KAF3797131.1"/>
    <property type="molecule type" value="Genomic_DNA"/>
</dbReference>
<dbReference type="GeneID" id="69016235"/>
<dbReference type="NCBIfam" id="NF041278">
    <property type="entry name" value="CmcJ_NvfI_EfuI"/>
    <property type="match status" value="1"/>
</dbReference>
<proteinExistence type="inferred from homology"/>
<dbReference type="GO" id="GO:0016491">
    <property type="term" value="F:oxidoreductase activity"/>
    <property type="evidence" value="ECO:0007669"/>
    <property type="project" value="InterPro"/>
</dbReference>
<dbReference type="Proteomes" id="UP000613401">
    <property type="component" value="Unassembled WGS sequence"/>
</dbReference>
<reference evidence="2" key="1">
    <citation type="journal article" date="2020" name="Phytopathology">
        <title>Genome sequence and comparative analysis of Colletotrichum gloeosporioides isolated from Liriodendron leaves.</title>
        <authorList>
            <person name="Fu F.F."/>
            <person name="Hao Z."/>
            <person name="Wang P."/>
            <person name="Lu Y."/>
            <person name="Xue L.J."/>
            <person name="Wei G."/>
            <person name="Tian Y."/>
            <person name="Baishi H."/>
            <person name="Xu H."/>
            <person name="Shi J."/>
            <person name="Cheng T."/>
            <person name="Wang G."/>
            <person name="Yi Y."/>
            <person name="Chen J."/>
        </authorList>
    </citation>
    <scope>NUCLEOTIDE SEQUENCE</scope>
    <source>
        <strain evidence="2">Lc1</strain>
    </source>
</reference>
<name>A0A8H8WNL5_COLGL</name>
<dbReference type="PANTHER" id="PTHR34598">
    <property type="entry name" value="BLL6449 PROTEIN"/>
    <property type="match status" value="1"/>
</dbReference>
<gene>
    <name evidence="2" type="ORF">GCG54_00009101</name>
</gene>
<comment type="caution">
    <text evidence="2">The sequence shown here is derived from an EMBL/GenBank/DDBJ whole genome shotgun (WGS) entry which is preliminary data.</text>
</comment>
<evidence type="ECO:0000313" key="3">
    <source>
        <dbReference type="Proteomes" id="UP000613401"/>
    </source>
</evidence>
<dbReference type="RefSeq" id="XP_045256295.1">
    <property type="nucleotide sequence ID" value="XM_045409050.1"/>
</dbReference>
<reference evidence="2" key="2">
    <citation type="submission" date="2020-03" db="EMBL/GenBank/DDBJ databases">
        <authorList>
            <person name="Fu F.-F."/>
            <person name="Chen J."/>
        </authorList>
    </citation>
    <scope>NUCLEOTIDE SEQUENCE</scope>
    <source>
        <strain evidence="2">Lc1</strain>
    </source>
</reference>
<dbReference type="AlphaFoldDB" id="A0A8H8WNL5"/>
<sequence>MACGTVDAELDYLQRLPLYQREKPFQLFVPIHERDQDARSTNLEFEKRTQTFVDIRHRVNDFSLDSHGFQVETSPSRLNAQSFADQSLIKKEYLPEVENLLKLVGNSNDRVFIFDWRLRDAGAPREREDNELDMNDLATWLRPSPTVHVDQSASGVLHRVLLHLPDDAPFLLQGRVRLINVWRPIGNSVQDYPLACCDSTSVLDEDLIECDHVRRKFKGSNLYAHHRDGQRWYYLGEQRPEEVLLIKMFDSDPSISAQRCPHASFRHPLASSEAKPRRSIEVRALVFSQIHDSDQPPPTVTGD</sequence>
<evidence type="ECO:0000313" key="2">
    <source>
        <dbReference type="EMBL" id="KAF3797131.1"/>
    </source>
</evidence>
<evidence type="ECO:0000256" key="1">
    <source>
        <dbReference type="ARBA" id="ARBA00023604"/>
    </source>
</evidence>
<keyword evidence="3" id="KW-1185">Reference proteome</keyword>
<comment type="similarity">
    <text evidence="1">Belongs to the asaB hydroxylase/desaturase family.</text>
</comment>
<dbReference type="InterPro" id="IPR044053">
    <property type="entry name" value="AsaB-like"/>
</dbReference>
<dbReference type="PANTHER" id="PTHR34598:SF3">
    <property type="entry name" value="OXIDOREDUCTASE AN1597"/>
    <property type="match status" value="1"/>
</dbReference>